<dbReference type="EMBL" id="CM047942">
    <property type="protein sequence ID" value="KAI9901989.1"/>
    <property type="molecule type" value="Genomic_DNA"/>
</dbReference>
<accession>A0ACC0V6K6</accession>
<dbReference type="Proteomes" id="UP001163324">
    <property type="component" value="Chromosome 3"/>
</dbReference>
<name>A0ACC0V6K6_9HYPO</name>
<proteinExistence type="predicted"/>
<reference evidence="1" key="1">
    <citation type="submission" date="2022-10" db="EMBL/GenBank/DDBJ databases">
        <title>Complete Genome of Trichothecium roseum strain YXFP-22015, a Plant Pathogen Isolated from Citrus.</title>
        <authorList>
            <person name="Wang Y."/>
            <person name="Zhu L."/>
        </authorList>
    </citation>
    <scope>NUCLEOTIDE SEQUENCE</scope>
    <source>
        <strain evidence="1">YXFP-22015</strain>
    </source>
</reference>
<keyword evidence="2" id="KW-1185">Reference proteome</keyword>
<evidence type="ECO:0000313" key="2">
    <source>
        <dbReference type="Proteomes" id="UP001163324"/>
    </source>
</evidence>
<gene>
    <name evidence="1" type="ORF">N3K66_003806</name>
</gene>
<comment type="caution">
    <text evidence="1">The sequence shown here is derived from an EMBL/GenBank/DDBJ whole genome shotgun (WGS) entry which is preliminary data.</text>
</comment>
<sequence>MTSTMRAQSQLLSITRGLQTPRLTSPAAYICNQCRTIQISAAPTTEAPRAGGDAFAALGESTRDGSDARFEVLGSQYPLLSVTLSASQKLYTRRGTLVAVAGKPENAQSTLSLLNPLSRATFGVPFIYQRISATTPITALISTKSPTTTFSVLHLDGTTDWIVSQRNALLAWTGHTLHLSSRIQRKLTVAQWGSTLLTGRGLAALSAPGQTYQLTLGEGEEFAAHPGSVVAYSITKKPPQPFRFKSSSLRLSVPSLTWWIPEAEWMKTVRNSEVYKFLGRVLFNLRTMTRRTIWGDRLFLQFKGPATILMSSRGVRVADVLTNEQVNEVADAPAGEAAKAIEPSAKPASSETRPAQAEKLQGEKQDSTGQAPDSALNVAPAKKDGHVTFEDKKDLKEFV</sequence>
<evidence type="ECO:0000313" key="1">
    <source>
        <dbReference type="EMBL" id="KAI9901989.1"/>
    </source>
</evidence>
<protein>
    <submittedName>
        <fullName evidence="1">Uncharacterized protein</fullName>
    </submittedName>
</protein>
<organism evidence="1 2">
    <name type="scientific">Trichothecium roseum</name>
    <dbReference type="NCBI Taxonomy" id="47278"/>
    <lineage>
        <taxon>Eukaryota</taxon>
        <taxon>Fungi</taxon>
        <taxon>Dikarya</taxon>
        <taxon>Ascomycota</taxon>
        <taxon>Pezizomycotina</taxon>
        <taxon>Sordariomycetes</taxon>
        <taxon>Hypocreomycetidae</taxon>
        <taxon>Hypocreales</taxon>
        <taxon>Hypocreales incertae sedis</taxon>
        <taxon>Trichothecium</taxon>
    </lineage>
</organism>